<evidence type="ECO:0000313" key="1">
    <source>
        <dbReference type="EMBL" id="RAY13065.1"/>
    </source>
</evidence>
<keyword evidence="2" id="KW-1185">Reference proteome</keyword>
<dbReference type="AlphaFoldDB" id="A0A365H1T3"/>
<proteinExistence type="predicted"/>
<dbReference type="EMBL" id="QLYX01000010">
    <property type="protein sequence ID" value="RAY13065.1"/>
    <property type="molecule type" value="Genomic_DNA"/>
</dbReference>
<dbReference type="Proteomes" id="UP000251891">
    <property type="component" value="Unassembled WGS sequence"/>
</dbReference>
<evidence type="ECO:0000313" key="2">
    <source>
        <dbReference type="Proteomes" id="UP000251891"/>
    </source>
</evidence>
<comment type="caution">
    <text evidence="1">The sequence shown here is derived from an EMBL/GenBank/DDBJ whole genome shotgun (WGS) entry which is preliminary data.</text>
</comment>
<reference evidence="1 2" key="1">
    <citation type="submission" date="2018-06" db="EMBL/GenBank/DDBJ databases">
        <title>Actinomadura craniellae sp. nov. isolated from marine sponge Craniella sp.</title>
        <authorList>
            <person name="Li L."/>
            <person name="Xu Q.H."/>
            <person name="Lin H.W."/>
            <person name="Lu Y.H."/>
        </authorList>
    </citation>
    <scope>NUCLEOTIDE SEQUENCE [LARGE SCALE GENOMIC DNA]</scope>
    <source>
        <strain evidence="1 2">LHW63021</strain>
    </source>
</reference>
<gene>
    <name evidence="1" type="ORF">DPM19_21420</name>
</gene>
<sequence>MDETVAGLERWAARREEPVDAQGARVLLELAAGELGLKDLAELTPEVIEELFLQVFPDVVIAGADDAPGILAVGRSLAGYAAETAGVPAGRGAALLAALDDLTPEFTELLGDIDMAERETAAEVLAEMMTADGVDLGDDAAVQRWVEAFDALPERERFARTVGHLQQAEDLWVPPVRLAPPGELAAAARASGLTAAATGLAGWAGERALPEDGPAGADAAAAAAALGLDDPEEGGVRRIWYAALAAGLLVAEDDRVVPGPDLLTGADDETTCEIWFRLLDAAVSADADPAAGPVRAELPGVLLHLYERAEPVPRDELAEALLEHFAQEYDAPPAETVVAALDGELGTLAGWGVVGRAGNGDHLLTPLGVWGVRELLRADGFAAPVVGDLAGASAAELVEGLGRHHDDTADEEIDGWLATRDPAVAAADLIGVMRDGTPGARNLAAAVLHRVGAPAEPAVRAVPSGPPLGPYAALWLREHGYEVAEPDPGEMRWLFVDTLAGMLEVAEPGEAVAAVLADAPAGAELGGMIEDLWRVDHPEVVVVLAALGDHHPDRKVAKKARTAAFKARSVG</sequence>
<name>A0A365H1T3_9ACTN</name>
<protein>
    <submittedName>
        <fullName evidence="1">Uncharacterized protein</fullName>
    </submittedName>
</protein>
<organism evidence="1 2">
    <name type="scientific">Actinomadura craniellae</name>
    <dbReference type="NCBI Taxonomy" id="2231787"/>
    <lineage>
        <taxon>Bacteria</taxon>
        <taxon>Bacillati</taxon>
        <taxon>Actinomycetota</taxon>
        <taxon>Actinomycetes</taxon>
        <taxon>Streptosporangiales</taxon>
        <taxon>Thermomonosporaceae</taxon>
        <taxon>Actinomadura</taxon>
    </lineage>
</organism>
<accession>A0A365H1T3</accession>